<dbReference type="OrthoDB" id="196547at2759"/>
<dbReference type="InterPro" id="IPR024066">
    <property type="entry name" value="RGS_subdom1/3"/>
</dbReference>
<evidence type="ECO:0000259" key="3">
    <source>
        <dbReference type="PROSITE" id="PS50132"/>
    </source>
</evidence>
<sequence>MITRIFKSKQTLLFTLRPVYPIFSLNVLDYHGKEFLKKEFSEENIDFWVKCENFKKLSDVEEMKAEASNIWQTYLDTSSMCQINVDNKARSSCQDALLTPYNTMFELAQTQIFTLMKYDSYSRFLKSLMYKDCIVNEMEGKTILSALNGNKSKKPETIISVNSPSNNDNSEIVDDNQTNQSSIPNASSNLATAVAVVASTGAALITNVTVSNSTQVNDPLSSTNLTITSNSNSLPNDPNRKEKKRSTIIPWTKAVIFYVRLCVLLNYFYVLLKVFVNCSCFLGHIPL</sequence>
<dbReference type="PANTHER" id="PTHR45945:SF3">
    <property type="entry name" value="REGULATOR OF G-PROTEIN SIGNALING LOCO"/>
    <property type="match status" value="1"/>
</dbReference>
<dbReference type="Proteomes" id="UP000276133">
    <property type="component" value="Unassembled WGS sequence"/>
</dbReference>
<dbReference type="GO" id="GO:0008277">
    <property type="term" value="P:regulation of G protein-coupled receptor signaling pathway"/>
    <property type="evidence" value="ECO:0007669"/>
    <property type="project" value="TreeGrafter"/>
</dbReference>
<evidence type="ECO:0000313" key="4">
    <source>
        <dbReference type="EMBL" id="RNA03336.1"/>
    </source>
</evidence>
<accession>A0A3M7PVZ8</accession>
<feature type="domain" description="RGS" evidence="3">
    <location>
        <begin position="33"/>
        <end position="134"/>
    </location>
</feature>
<comment type="caution">
    <text evidence="4">The sequence shown here is derived from an EMBL/GenBank/DDBJ whole genome shotgun (WGS) entry which is preliminary data.</text>
</comment>
<dbReference type="PANTHER" id="PTHR45945">
    <property type="entry name" value="REGULATOR OF G-PROTEIN SIGNALING LOCO"/>
    <property type="match status" value="1"/>
</dbReference>
<dbReference type="PRINTS" id="PR01301">
    <property type="entry name" value="RGSPROTEIN"/>
</dbReference>
<dbReference type="Gene3D" id="1.10.167.10">
    <property type="entry name" value="Regulator of G-protein Signalling 4, domain 2"/>
    <property type="match status" value="1"/>
</dbReference>
<feature type="region of interest" description="Disordered" evidence="2">
    <location>
        <begin position="155"/>
        <end position="179"/>
    </location>
</feature>
<keyword evidence="1" id="KW-0343">GTPase activation</keyword>
<evidence type="ECO:0000256" key="2">
    <source>
        <dbReference type="SAM" id="MobiDB-lite"/>
    </source>
</evidence>
<keyword evidence="5" id="KW-1185">Reference proteome</keyword>
<name>A0A3M7PVZ8_BRAPC</name>
<proteinExistence type="predicted"/>
<dbReference type="Pfam" id="PF00615">
    <property type="entry name" value="RGS"/>
    <property type="match status" value="1"/>
</dbReference>
<dbReference type="Gene3D" id="1.10.196.10">
    <property type="match status" value="1"/>
</dbReference>
<feature type="compositionally biased region" description="Polar residues" evidence="2">
    <location>
        <begin position="159"/>
        <end position="179"/>
    </location>
</feature>
<evidence type="ECO:0000256" key="1">
    <source>
        <dbReference type="ARBA" id="ARBA00022468"/>
    </source>
</evidence>
<organism evidence="4 5">
    <name type="scientific">Brachionus plicatilis</name>
    <name type="common">Marine rotifer</name>
    <name type="synonym">Brachionus muelleri</name>
    <dbReference type="NCBI Taxonomy" id="10195"/>
    <lineage>
        <taxon>Eukaryota</taxon>
        <taxon>Metazoa</taxon>
        <taxon>Spiralia</taxon>
        <taxon>Gnathifera</taxon>
        <taxon>Rotifera</taxon>
        <taxon>Eurotatoria</taxon>
        <taxon>Monogononta</taxon>
        <taxon>Pseudotrocha</taxon>
        <taxon>Ploima</taxon>
        <taxon>Brachionidae</taxon>
        <taxon>Brachionus</taxon>
    </lineage>
</organism>
<dbReference type="SUPFAM" id="SSF48097">
    <property type="entry name" value="Regulator of G-protein signaling, RGS"/>
    <property type="match status" value="1"/>
</dbReference>
<reference evidence="4 5" key="1">
    <citation type="journal article" date="2018" name="Sci. Rep.">
        <title>Genomic signatures of local adaptation to the degree of environmental predictability in rotifers.</title>
        <authorList>
            <person name="Franch-Gras L."/>
            <person name="Hahn C."/>
            <person name="Garcia-Roger E.M."/>
            <person name="Carmona M.J."/>
            <person name="Serra M."/>
            <person name="Gomez A."/>
        </authorList>
    </citation>
    <scope>NUCLEOTIDE SEQUENCE [LARGE SCALE GENOMIC DNA]</scope>
    <source>
        <strain evidence="4">HYR1</strain>
    </source>
</reference>
<dbReference type="GO" id="GO:0005634">
    <property type="term" value="C:nucleus"/>
    <property type="evidence" value="ECO:0007669"/>
    <property type="project" value="TreeGrafter"/>
</dbReference>
<gene>
    <name evidence="4" type="ORF">BpHYR1_051347</name>
</gene>
<protein>
    <submittedName>
        <fullName evidence="4">Regulator of G-signaling loco-like isoform X1</fullName>
    </submittedName>
</protein>
<dbReference type="SMART" id="SM00315">
    <property type="entry name" value="RGS"/>
    <property type="match status" value="1"/>
</dbReference>
<dbReference type="STRING" id="10195.A0A3M7PVZ8"/>
<dbReference type="PROSITE" id="PS50132">
    <property type="entry name" value="RGS"/>
    <property type="match status" value="1"/>
</dbReference>
<dbReference type="InterPro" id="IPR016137">
    <property type="entry name" value="RGS"/>
</dbReference>
<dbReference type="GO" id="GO:0005737">
    <property type="term" value="C:cytoplasm"/>
    <property type="evidence" value="ECO:0007669"/>
    <property type="project" value="TreeGrafter"/>
</dbReference>
<dbReference type="GO" id="GO:0005096">
    <property type="term" value="F:GTPase activator activity"/>
    <property type="evidence" value="ECO:0007669"/>
    <property type="project" value="UniProtKB-KW"/>
</dbReference>
<dbReference type="FunFam" id="1.10.167.10:FF:000001">
    <property type="entry name" value="Putative regulator of g-protein signaling 12"/>
    <property type="match status" value="1"/>
</dbReference>
<dbReference type="InterPro" id="IPR046995">
    <property type="entry name" value="RGS10/12/14-like"/>
</dbReference>
<dbReference type="EMBL" id="REGN01008532">
    <property type="protein sequence ID" value="RNA03336.1"/>
    <property type="molecule type" value="Genomic_DNA"/>
</dbReference>
<evidence type="ECO:0000313" key="5">
    <source>
        <dbReference type="Proteomes" id="UP000276133"/>
    </source>
</evidence>
<dbReference type="GO" id="GO:0005886">
    <property type="term" value="C:plasma membrane"/>
    <property type="evidence" value="ECO:0007669"/>
    <property type="project" value="TreeGrafter"/>
</dbReference>
<dbReference type="InterPro" id="IPR036305">
    <property type="entry name" value="RGS_sf"/>
</dbReference>
<dbReference type="AlphaFoldDB" id="A0A3M7PVZ8"/>
<dbReference type="InterPro" id="IPR044926">
    <property type="entry name" value="RGS_subdomain_2"/>
</dbReference>